<dbReference type="PANTHER" id="PTHR35007:SF2">
    <property type="entry name" value="PILUS ASSEMBLE PROTEIN"/>
    <property type="match status" value="1"/>
</dbReference>
<evidence type="ECO:0000256" key="4">
    <source>
        <dbReference type="ARBA" id="ARBA00022989"/>
    </source>
</evidence>
<name>A0A2W1KE23_ACIFR</name>
<evidence type="ECO:0000259" key="7">
    <source>
        <dbReference type="Pfam" id="PF00482"/>
    </source>
</evidence>
<gene>
    <name evidence="8" type="ORF">DN052_09820</name>
</gene>
<organism evidence="8 9">
    <name type="scientific">Acidithiobacillus ferrooxidans</name>
    <name type="common">Thiobacillus ferrooxidans</name>
    <dbReference type="NCBI Taxonomy" id="920"/>
    <lineage>
        <taxon>Bacteria</taxon>
        <taxon>Pseudomonadati</taxon>
        <taxon>Pseudomonadota</taxon>
        <taxon>Acidithiobacillia</taxon>
        <taxon>Acidithiobacillales</taxon>
        <taxon>Acidithiobacillaceae</taxon>
        <taxon>Acidithiobacillus</taxon>
    </lineage>
</organism>
<comment type="caution">
    <text evidence="8">The sequence shown here is derived from an EMBL/GenBank/DDBJ whole genome shotgun (WGS) entry which is preliminary data.</text>
</comment>
<evidence type="ECO:0000256" key="1">
    <source>
        <dbReference type="ARBA" id="ARBA00004651"/>
    </source>
</evidence>
<dbReference type="EMBL" id="QKQP01000005">
    <property type="protein sequence ID" value="PZD80725.1"/>
    <property type="molecule type" value="Genomic_DNA"/>
</dbReference>
<reference evidence="8 9" key="1">
    <citation type="submission" date="2018-06" db="EMBL/GenBank/DDBJ databases">
        <title>Draft sequence of Acidithiobacillus ferrooxidans CCM 4253.</title>
        <authorList>
            <person name="Moya-Beltran A."/>
            <person name="Castro M."/>
            <person name="Covarrubias P.C."/>
            <person name="Issotta F."/>
            <person name="Janiczek O."/>
            <person name="Mandl M."/>
            <person name="Kucera J."/>
            <person name="Quatrini R."/>
        </authorList>
    </citation>
    <scope>NUCLEOTIDE SEQUENCE [LARGE SCALE GENOMIC DNA]</scope>
    <source>
        <strain evidence="8 9">CCM 4253</strain>
    </source>
</reference>
<evidence type="ECO:0000256" key="5">
    <source>
        <dbReference type="ARBA" id="ARBA00023136"/>
    </source>
</evidence>
<comment type="subcellular location">
    <subcellularLocation>
        <location evidence="1">Cell membrane</location>
        <topology evidence="1">Multi-pass membrane protein</topology>
    </subcellularLocation>
</comment>
<evidence type="ECO:0000256" key="2">
    <source>
        <dbReference type="ARBA" id="ARBA00022475"/>
    </source>
</evidence>
<dbReference type="InterPro" id="IPR042094">
    <property type="entry name" value="T2SS_GspF_sf"/>
</dbReference>
<dbReference type="GeneID" id="65281741"/>
<accession>A0A2W1KE23</accession>
<dbReference type="AlphaFoldDB" id="A0A2W1KE23"/>
<feature type="transmembrane region" description="Helical" evidence="6">
    <location>
        <begin position="6"/>
        <end position="29"/>
    </location>
</feature>
<dbReference type="RefSeq" id="WP_012537342.1">
    <property type="nucleotide sequence ID" value="NZ_AP025160.1"/>
</dbReference>
<evidence type="ECO:0000313" key="9">
    <source>
        <dbReference type="Proteomes" id="UP000248886"/>
    </source>
</evidence>
<keyword evidence="2" id="KW-1003">Cell membrane</keyword>
<evidence type="ECO:0000256" key="6">
    <source>
        <dbReference type="SAM" id="Phobius"/>
    </source>
</evidence>
<dbReference type="Gene3D" id="1.20.81.30">
    <property type="entry name" value="Type II secretion system (T2SS), domain F"/>
    <property type="match status" value="1"/>
</dbReference>
<dbReference type="InterPro" id="IPR018076">
    <property type="entry name" value="T2SS_GspF_dom"/>
</dbReference>
<feature type="transmembrane region" description="Helical" evidence="6">
    <location>
        <begin position="129"/>
        <end position="150"/>
    </location>
</feature>
<feature type="transmembrane region" description="Helical" evidence="6">
    <location>
        <begin position="282"/>
        <end position="308"/>
    </location>
</feature>
<evidence type="ECO:0000256" key="3">
    <source>
        <dbReference type="ARBA" id="ARBA00022692"/>
    </source>
</evidence>
<keyword evidence="5 6" id="KW-0472">Membrane</keyword>
<evidence type="ECO:0000313" key="8">
    <source>
        <dbReference type="EMBL" id="PZD80725.1"/>
    </source>
</evidence>
<dbReference type="GO" id="GO:0005886">
    <property type="term" value="C:plasma membrane"/>
    <property type="evidence" value="ECO:0007669"/>
    <property type="project" value="UniProtKB-SubCell"/>
</dbReference>
<dbReference type="OrthoDB" id="5952202at2"/>
<dbReference type="Pfam" id="PF00482">
    <property type="entry name" value="T2SSF"/>
    <property type="match status" value="1"/>
</dbReference>
<protein>
    <submittedName>
        <fullName evidence="8">Type II secretion system F family protein</fullName>
    </submittedName>
</protein>
<dbReference type="PANTHER" id="PTHR35007">
    <property type="entry name" value="INTEGRAL MEMBRANE PROTEIN-RELATED"/>
    <property type="match status" value="1"/>
</dbReference>
<feature type="transmembrane region" description="Helical" evidence="6">
    <location>
        <begin position="98"/>
        <end position="117"/>
    </location>
</feature>
<dbReference type="OMA" id="WELGVAQ"/>
<feature type="domain" description="Type II secretion system protein GspF" evidence="7">
    <location>
        <begin position="168"/>
        <end position="295"/>
    </location>
</feature>
<proteinExistence type="predicted"/>
<keyword evidence="4 6" id="KW-1133">Transmembrane helix</keyword>
<dbReference type="Proteomes" id="UP000248886">
    <property type="component" value="Unassembled WGS sequence"/>
</dbReference>
<keyword evidence="3 6" id="KW-0812">Transmembrane</keyword>
<sequence length="312" mass="34391">MLNLHALLTALAVASIALAVLLGVFFWAYRLVMIARARSAMDRVAPKLEAGSEPSEVAAQMERGPLANVRWDLLDRWRSGEDARLLLRAGYRRPAAPSIFNTIRFLLPVVLVVVTGMTEHLLAPHMLKLTFWMSLLAVAIVGYLLPKFILESKAKSRGDAVNAEIPFFVDMLALLQGVGLSLEQSLASLAQTSEAGIPLLAGEMREMGKHIAIGRPRVEAMQKLAEQLGDPDFEELVNMLRQIERFGGDVAQPLRDFAGRLQEKRQMALRERVGKLNVKMTAVMTLTMLPALLLITAGPAVLALLRFFDKMG</sequence>